<gene>
    <name evidence="1" type="ORF">Vadar_031031</name>
</gene>
<dbReference type="Proteomes" id="UP000828048">
    <property type="component" value="Chromosome 9"/>
</dbReference>
<keyword evidence="2" id="KW-1185">Reference proteome</keyword>
<accession>A0ACB7ZNN2</accession>
<evidence type="ECO:0000313" key="1">
    <source>
        <dbReference type="EMBL" id="KAH7867261.1"/>
    </source>
</evidence>
<organism evidence="1 2">
    <name type="scientific">Vaccinium darrowii</name>
    <dbReference type="NCBI Taxonomy" id="229202"/>
    <lineage>
        <taxon>Eukaryota</taxon>
        <taxon>Viridiplantae</taxon>
        <taxon>Streptophyta</taxon>
        <taxon>Embryophyta</taxon>
        <taxon>Tracheophyta</taxon>
        <taxon>Spermatophyta</taxon>
        <taxon>Magnoliopsida</taxon>
        <taxon>eudicotyledons</taxon>
        <taxon>Gunneridae</taxon>
        <taxon>Pentapetalae</taxon>
        <taxon>asterids</taxon>
        <taxon>Ericales</taxon>
        <taxon>Ericaceae</taxon>
        <taxon>Vaccinioideae</taxon>
        <taxon>Vaccinieae</taxon>
        <taxon>Vaccinium</taxon>
    </lineage>
</organism>
<proteinExistence type="predicted"/>
<name>A0ACB7ZNN2_9ERIC</name>
<reference evidence="1 2" key="1">
    <citation type="journal article" date="2021" name="Hortic Res">
        <title>High-quality reference genome and annotation aids understanding of berry development for evergreen blueberry (Vaccinium darrowii).</title>
        <authorList>
            <person name="Yu J."/>
            <person name="Hulse-Kemp A.M."/>
            <person name="Babiker E."/>
            <person name="Staton M."/>
        </authorList>
    </citation>
    <scope>NUCLEOTIDE SEQUENCE [LARGE SCALE GENOMIC DNA]</scope>
    <source>
        <strain evidence="2">cv. NJ 8807/NJ 8810</strain>
        <tissue evidence="1">Young leaf</tissue>
    </source>
</reference>
<comment type="caution">
    <text evidence="1">The sequence shown here is derived from an EMBL/GenBank/DDBJ whole genome shotgun (WGS) entry which is preliminary data.</text>
</comment>
<protein>
    <submittedName>
        <fullName evidence="1">Uncharacterized protein</fullName>
    </submittedName>
</protein>
<evidence type="ECO:0000313" key="2">
    <source>
        <dbReference type="Proteomes" id="UP000828048"/>
    </source>
</evidence>
<sequence>MEKKHEVLSTKFNLSHLFTLVVMMMMSIGLSHGSHVDQAGRLRALRRAKRQARSFPDDNQEWTMLSLEGGEEISFNGGKMEDDLIAGGLPGQPSGVRFKQYGGYVNVDGSNGRSLFYYFAEAVKDPSSEPLLLWLNGGPGCSSLGMGAMVEIGPFGVNPDGKSLYLRQYSWNRVANVLFLESPAGVGFSYSNTSSDYSTSGDKRTGKCSGVARISSLDTYNFLIIWFRRYPHYKASDFYIAGESYAGFYIPELADIIVNRSIEANSDSKIPLKGILVGNGIMNDPTDLKGCFDYLWNHALISDQTYHGLLDHCLKSKISKMCEDYEGRVETEVGNIDFYNIYSAVCPHNSSNSSARRQARGFGGYDPCEGDYVHMYLNLPQVQQAFHANITKLPYTWELCSGDTDAVVPVSGTRYAIDALNLTVTKAWHPWSDDSHDVSGYTVVYEGLTFTTVRGAGHQVPQCQPCRAFALFKNFVMGN</sequence>
<dbReference type="EMBL" id="CM037159">
    <property type="protein sequence ID" value="KAH7867261.1"/>
    <property type="molecule type" value="Genomic_DNA"/>
</dbReference>